<dbReference type="GO" id="GO:0003677">
    <property type="term" value="F:DNA binding"/>
    <property type="evidence" value="ECO:0007669"/>
    <property type="project" value="UniProtKB-KW"/>
</dbReference>
<feature type="domain" description="HTH myb-type" evidence="1">
    <location>
        <begin position="105"/>
        <end position="131"/>
    </location>
</feature>
<proteinExistence type="predicted"/>
<dbReference type="PROSITE" id="PS51294">
    <property type="entry name" value="HTH_MYB"/>
    <property type="match status" value="1"/>
</dbReference>
<dbReference type="SMART" id="SM00717">
    <property type="entry name" value="SANT"/>
    <property type="match status" value="1"/>
</dbReference>
<dbReference type="Pfam" id="PF00249">
    <property type="entry name" value="Myb_DNA-binding"/>
    <property type="match status" value="1"/>
</dbReference>
<accession>A0A5K1U5U4</accession>
<dbReference type="VEuPathDB" id="AmoebaDB:EHI_008130"/>
<gene>
    <name evidence="2" type="ORF">CL6EHI_008130</name>
</gene>
<dbReference type="InterPro" id="IPR017930">
    <property type="entry name" value="Myb_dom"/>
</dbReference>
<dbReference type="VEuPathDB" id="AmoebaDB:EHI8A_028560"/>
<evidence type="ECO:0000259" key="1">
    <source>
        <dbReference type="PROSITE" id="PS51294"/>
    </source>
</evidence>
<reference evidence="2 3" key="1">
    <citation type="submission" date="2016-05" db="EMBL/GenBank/DDBJ databases">
        <title>First whole genome sequencing of Entamoeba histolytica HM1:IMSS-clone-6.</title>
        <authorList>
            <person name="Mukherjee Avik.K."/>
            <person name="Izumyama S."/>
            <person name="Nakada-Tsukui K."/>
            <person name="Nozaki T."/>
        </authorList>
    </citation>
    <scope>NUCLEOTIDE SEQUENCE [LARGE SCALE GENOMIC DNA]</scope>
    <source>
        <strain evidence="2 3">HM1:IMSS clone 6</strain>
    </source>
</reference>
<dbReference type="EMBL" id="BDEQ01000001">
    <property type="protein sequence ID" value="GAT93842.1"/>
    <property type="molecule type" value="Genomic_DNA"/>
</dbReference>
<dbReference type="InterPro" id="IPR009057">
    <property type="entry name" value="Homeodomain-like_sf"/>
</dbReference>
<dbReference type="VEuPathDB" id="AmoebaDB:KM1_066000"/>
<name>A0A5K1U5U4_ENTHI</name>
<dbReference type="Proteomes" id="UP000078387">
    <property type="component" value="Unassembled WGS sequence"/>
</dbReference>
<dbReference type="OMA" id="YSTEIKP"/>
<protein>
    <submittedName>
        <fullName evidence="2">Myb family DNA-binding protein shaqkyf family</fullName>
    </submittedName>
</protein>
<organism evidence="2 3">
    <name type="scientific">Entamoeba histolytica</name>
    <dbReference type="NCBI Taxonomy" id="5759"/>
    <lineage>
        <taxon>Eukaryota</taxon>
        <taxon>Amoebozoa</taxon>
        <taxon>Evosea</taxon>
        <taxon>Archamoebae</taxon>
        <taxon>Mastigamoebida</taxon>
        <taxon>Entamoebidae</taxon>
        <taxon>Entamoeba</taxon>
    </lineage>
</organism>
<dbReference type="PANTHER" id="PTHR44042">
    <property type="entry name" value="DUPLICATED HOMEODOMAIN-LIKE SUPERFAMILY PROTEIN-RELATED"/>
    <property type="match status" value="1"/>
</dbReference>
<comment type="caution">
    <text evidence="2">The sequence shown here is derived from an EMBL/GenBank/DDBJ whole genome shotgun (WGS) entry which is preliminary data.</text>
</comment>
<dbReference type="AlphaFoldDB" id="A0A5K1U5U4"/>
<dbReference type="VEuPathDB" id="AmoebaDB:EHI7A_031140"/>
<dbReference type="InterPro" id="IPR001005">
    <property type="entry name" value="SANT/Myb"/>
</dbReference>
<dbReference type="Gene3D" id="1.10.10.60">
    <property type="entry name" value="Homeodomain-like"/>
    <property type="match status" value="1"/>
</dbReference>
<dbReference type="CDD" id="cd00167">
    <property type="entry name" value="SANT"/>
    <property type="match status" value="1"/>
</dbReference>
<evidence type="ECO:0000313" key="2">
    <source>
        <dbReference type="EMBL" id="GAT93842.1"/>
    </source>
</evidence>
<keyword evidence="2" id="KW-0238">DNA-binding</keyword>
<dbReference type="VEuPathDB" id="AmoebaDB:EHI5A_055210"/>
<sequence>MDSNRYFNLPEPHTQEFINQVYNIYEFQKKILESLDSKNHNNYTRVENSPIMSDKDNEMTPYICSTKTEIKPQKTKRYWTKEECLSFEKIIKFLNINCGQALDFRLISMYVKTRTPTQVRSHAQKYFLKERENNSVLTSNDLIELNTLVTNYKIMNKHGNQHHLLVK</sequence>
<dbReference type="SUPFAM" id="SSF46689">
    <property type="entry name" value="Homeodomain-like"/>
    <property type="match status" value="1"/>
</dbReference>
<evidence type="ECO:0000313" key="3">
    <source>
        <dbReference type="Proteomes" id="UP000078387"/>
    </source>
</evidence>
<dbReference type="PANTHER" id="PTHR44042:SF67">
    <property type="entry name" value="MYB-LIKE PROTEIN I"/>
    <property type="match status" value="1"/>
</dbReference>